<keyword evidence="2" id="KW-1185">Reference proteome</keyword>
<gene>
    <name evidence="1" type="ORF">C7387_4347</name>
</gene>
<dbReference type="EMBL" id="RBIZ01000007">
    <property type="protein sequence ID" value="RKR53206.1"/>
    <property type="molecule type" value="Genomic_DNA"/>
</dbReference>
<protein>
    <submittedName>
        <fullName evidence="1">Uncharacterized protein</fullName>
    </submittedName>
</protein>
<accession>A0ABX9RT84</accession>
<evidence type="ECO:0000313" key="2">
    <source>
        <dbReference type="Proteomes" id="UP000267341"/>
    </source>
</evidence>
<evidence type="ECO:0000313" key="1">
    <source>
        <dbReference type="EMBL" id="RKR53206.1"/>
    </source>
</evidence>
<organism evidence="1 2">
    <name type="scientific">Yokenella regensburgei</name>
    <dbReference type="NCBI Taxonomy" id="158877"/>
    <lineage>
        <taxon>Bacteria</taxon>
        <taxon>Pseudomonadati</taxon>
        <taxon>Pseudomonadota</taxon>
        <taxon>Gammaproteobacteria</taxon>
        <taxon>Enterobacterales</taxon>
        <taxon>Enterobacteriaceae</taxon>
        <taxon>Yokenella</taxon>
    </lineage>
</organism>
<proteinExistence type="predicted"/>
<sequence>MTKSPNTTQIATIAPGTVQVVVLSYQVRSIAAKSAHMNRISKQTQTELCGRKMMSELRVGGLAIIIMSLSPENIGKVVGLVEFIGCIDKGPHQNRKDIWRIQPYSSSLVGHNGIIKTDRIARCPGQWLMPIDGENLSQEDERQKELTNG</sequence>
<name>A0ABX9RT84_9ENTR</name>
<comment type="caution">
    <text evidence="1">The sequence shown here is derived from an EMBL/GenBank/DDBJ whole genome shotgun (WGS) entry which is preliminary data.</text>
</comment>
<reference evidence="1 2" key="1">
    <citation type="submission" date="2018-10" db="EMBL/GenBank/DDBJ databases">
        <title>Genomic Encyclopedia of Type Strains, Phase IV (KMG-IV): sequencing the most valuable type-strain genomes for metagenomic binning, comparative biology and taxonomic classification.</title>
        <authorList>
            <person name="Goeker M."/>
        </authorList>
    </citation>
    <scope>NUCLEOTIDE SEQUENCE [LARGE SCALE GENOMIC DNA]</scope>
    <source>
        <strain evidence="1 2">DSM 5079</strain>
    </source>
</reference>
<dbReference type="Proteomes" id="UP000267341">
    <property type="component" value="Unassembled WGS sequence"/>
</dbReference>